<keyword evidence="3" id="KW-1185">Reference proteome</keyword>
<dbReference type="EMBL" id="CP032828">
    <property type="protein sequence ID" value="AYJ85373.1"/>
    <property type="molecule type" value="Genomic_DNA"/>
</dbReference>
<feature type="region of interest" description="Disordered" evidence="1">
    <location>
        <begin position="52"/>
        <end position="88"/>
    </location>
</feature>
<feature type="compositionally biased region" description="Basic and acidic residues" evidence="1">
    <location>
        <begin position="67"/>
        <end position="78"/>
    </location>
</feature>
<evidence type="ECO:0000256" key="1">
    <source>
        <dbReference type="SAM" id="MobiDB-lite"/>
    </source>
</evidence>
<sequence length="88" mass="9932">MAVLHMSTEELSRVETLMHVVSGRMTVIEAARLMSVSRRHAHRLLTRYLDDGSSGLLSRRRGRPSNRRLDDAIRDQRTRKTGSSSSVG</sequence>
<dbReference type="KEGG" id="spha:D3Y57_05080"/>
<organism evidence="2 3">
    <name type="scientific">Sphingomonas paeninsulae</name>
    <dbReference type="NCBI Taxonomy" id="2319844"/>
    <lineage>
        <taxon>Bacteria</taxon>
        <taxon>Pseudomonadati</taxon>
        <taxon>Pseudomonadota</taxon>
        <taxon>Alphaproteobacteria</taxon>
        <taxon>Sphingomonadales</taxon>
        <taxon>Sphingomonadaceae</taxon>
        <taxon>Sphingomonas</taxon>
    </lineage>
</organism>
<dbReference type="OrthoDB" id="7319221at2"/>
<reference evidence="2 3" key="1">
    <citation type="submission" date="2018-09" db="EMBL/GenBank/DDBJ databases">
        <title>Sphingomonas peninsula sp. nov., isolated from fildes peninsula, Antarctic soil.</title>
        <authorList>
            <person name="Yingchao G."/>
        </authorList>
    </citation>
    <scope>NUCLEOTIDE SEQUENCE [LARGE SCALE GENOMIC DNA]</scope>
    <source>
        <strain evidence="2 3">YZ-8</strain>
        <plasmid evidence="2 3">unnamed1</plasmid>
    </source>
</reference>
<dbReference type="SUPFAM" id="SSF46689">
    <property type="entry name" value="Homeodomain-like"/>
    <property type="match status" value="1"/>
</dbReference>
<protein>
    <submittedName>
        <fullName evidence="2">Uncharacterized protein</fullName>
    </submittedName>
</protein>
<geneLocation type="plasmid" evidence="2">
    <name>unnamed1</name>
</geneLocation>
<name>A0A494TE92_SPHPE</name>
<dbReference type="Proteomes" id="UP000276254">
    <property type="component" value="Plasmid unnamed1"/>
</dbReference>
<proteinExistence type="predicted"/>
<dbReference type="Pfam" id="PF13551">
    <property type="entry name" value="HTH_29"/>
    <property type="match status" value="1"/>
</dbReference>
<keyword evidence="2" id="KW-0614">Plasmid</keyword>
<accession>A0A494TE92</accession>
<dbReference type="AlphaFoldDB" id="A0A494TE92"/>
<evidence type="ECO:0000313" key="2">
    <source>
        <dbReference type="EMBL" id="AYJ85373.1"/>
    </source>
</evidence>
<evidence type="ECO:0000313" key="3">
    <source>
        <dbReference type="Proteomes" id="UP000276254"/>
    </source>
</evidence>
<gene>
    <name evidence="2" type="ORF">D3Y57_05080</name>
</gene>
<dbReference type="InterPro" id="IPR009057">
    <property type="entry name" value="Homeodomain-like_sf"/>
</dbReference>